<dbReference type="EMBL" id="JARKIE010000042">
    <property type="protein sequence ID" value="KAJ7694389.1"/>
    <property type="molecule type" value="Genomic_DNA"/>
</dbReference>
<comment type="caution">
    <text evidence="1">The sequence shown here is derived from an EMBL/GenBank/DDBJ whole genome shotgun (WGS) entry which is preliminary data.</text>
</comment>
<dbReference type="Proteomes" id="UP001221757">
    <property type="component" value="Unassembled WGS sequence"/>
</dbReference>
<accession>A0AAD7DL90</accession>
<protein>
    <submittedName>
        <fullName evidence="1">Uncharacterized protein</fullName>
    </submittedName>
</protein>
<name>A0AAD7DL90_MYCRO</name>
<keyword evidence="2" id="KW-1185">Reference proteome</keyword>
<evidence type="ECO:0000313" key="1">
    <source>
        <dbReference type="EMBL" id="KAJ7694389.1"/>
    </source>
</evidence>
<organism evidence="1 2">
    <name type="scientific">Mycena rosella</name>
    <name type="common">Pink bonnet</name>
    <name type="synonym">Agaricus rosellus</name>
    <dbReference type="NCBI Taxonomy" id="1033263"/>
    <lineage>
        <taxon>Eukaryota</taxon>
        <taxon>Fungi</taxon>
        <taxon>Dikarya</taxon>
        <taxon>Basidiomycota</taxon>
        <taxon>Agaricomycotina</taxon>
        <taxon>Agaricomycetes</taxon>
        <taxon>Agaricomycetidae</taxon>
        <taxon>Agaricales</taxon>
        <taxon>Marasmiineae</taxon>
        <taxon>Mycenaceae</taxon>
        <taxon>Mycena</taxon>
    </lineage>
</organism>
<dbReference type="AlphaFoldDB" id="A0AAD7DL90"/>
<proteinExistence type="predicted"/>
<reference evidence="1" key="1">
    <citation type="submission" date="2023-03" db="EMBL/GenBank/DDBJ databases">
        <title>Massive genome expansion in bonnet fungi (Mycena s.s.) driven by repeated elements and novel gene families across ecological guilds.</title>
        <authorList>
            <consortium name="Lawrence Berkeley National Laboratory"/>
            <person name="Harder C.B."/>
            <person name="Miyauchi S."/>
            <person name="Viragh M."/>
            <person name="Kuo A."/>
            <person name="Thoen E."/>
            <person name="Andreopoulos B."/>
            <person name="Lu D."/>
            <person name="Skrede I."/>
            <person name="Drula E."/>
            <person name="Henrissat B."/>
            <person name="Morin E."/>
            <person name="Kohler A."/>
            <person name="Barry K."/>
            <person name="LaButti K."/>
            <person name="Morin E."/>
            <person name="Salamov A."/>
            <person name="Lipzen A."/>
            <person name="Mereny Z."/>
            <person name="Hegedus B."/>
            <person name="Baldrian P."/>
            <person name="Stursova M."/>
            <person name="Weitz H."/>
            <person name="Taylor A."/>
            <person name="Grigoriev I.V."/>
            <person name="Nagy L.G."/>
            <person name="Martin F."/>
            <person name="Kauserud H."/>
        </authorList>
    </citation>
    <scope>NUCLEOTIDE SEQUENCE</scope>
    <source>
        <strain evidence="1">CBHHK067</strain>
    </source>
</reference>
<gene>
    <name evidence="1" type="ORF">B0H17DRAFT_1199255</name>
</gene>
<evidence type="ECO:0000313" key="2">
    <source>
        <dbReference type="Proteomes" id="UP001221757"/>
    </source>
</evidence>
<sequence>MPDAAQEDTAEPELHTSPTRLREFDKFLRVTRHLHLLKRASEVKPAVEYAHDKAFKLEATRTPEGTPFTHEVQRWLHRYVPPVKRVAPKQSYYECRRTELVQKQERMSALLELRARGLKANARRWPKRCPLPGKENIQAKEAARRARIKAAAEAQAAQDARRAAEARVAHLMALRTAPRK</sequence>